<feature type="compositionally biased region" description="Polar residues" evidence="2">
    <location>
        <begin position="958"/>
        <end position="975"/>
    </location>
</feature>
<feature type="compositionally biased region" description="Basic and acidic residues" evidence="2">
    <location>
        <begin position="1323"/>
        <end position="1341"/>
    </location>
</feature>
<proteinExistence type="predicted"/>
<gene>
    <name evidence="3" type="ORF">PISMIDRAFT_201486</name>
</gene>
<feature type="compositionally biased region" description="Basic and acidic residues" evidence="2">
    <location>
        <begin position="945"/>
        <end position="954"/>
    </location>
</feature>
<feature type="coiled-coil region" evidence="1">
    <location>
        <begin position="1072"/>
        <end position="1099"/>
    </location>
</feature>
<feature type="compositionally biased region" description="Basic and acidic residues" evidence="2">
    <location>
        <begin position="826"/>
        <end position="837"/>
    </location>
</feature>
<sequence>MSYLSPSHRSDGLSLVVEEEGLGEEYVVPGSFPWSSSPSPSLVSSSLTSSSSHTPPSAPHTLSMGSSGTVSLAAEGPSLATLRDPLLKQREQINVLSDSQAATNRMLDRIQHGGEVPQDITEIREHLHTIQTRLEILLDRQREVEKESITDRRHENISGWTMRAEVESVSESSTSTDLDSLRRRWSDLARGVRIQAPAAQPAEPSLEFPGIPLPLGITGVQPPPPIIPFVYQSSKSTSSVTPGRSTSAPPFPDAGILSPETLHHLPLRHTGRRPPLAPRAERQPPGAGPVPCQALQPEHVMSDQPAEDERHPHVQPAYPLVSLQDDGLIRPPTAPASLGLADGPQASRSWYQQHPPDGVSVLPLQASTTPRCSLPVAVVSRSHPRGWASGRPGFIPPSPPSSEVRPRSPYRYYPVEHDEGFITRTPSPRSETHPVAGPTVHVPPSRSRSSRTDTQETYHPVLRSPAPSPVPLDDQHPEQLGPSHSPTPLAPKNVGQTSAMPPLGRIHPSRQEPMVAHEPYPLGVSMGHSVVPPTIPIGGTPPLIPMRGVPPSGPIVIQPAPPMQVPQPAILSHPPSRADLRSPHEHGMMEMPASPRRTHPTPQPDLSTQLPSEPPVIVLGPPSTYSPRVVTLPVETYDYDSDEYYYPSRRRYYYDDDEYYYPRRRRRQCSPYYDNECNRFRCRYRRPDSDEDEDPHDPRRLHGCQPQTEEADLPHATQLGEPQVSPGERDIATPPVTRGVPRTPAPLEPPVIDHGLPSTYAPRVVVLPEGTDDYDSDDYYYPRHHRHYYGPCRHRRYYDDGDYDYPRRHPRWRGRRRSPYYDGDYDYPRRRLRHPDSDSDTDEDHDEGTQRPKCPAAAEEEPRPRREEREAELHEPERRQPDREDSHRRRSNDYTSYSAGPGGHDYDRRCPSPSIRRRPKYKEGDTGTPRCYRPRSPAQPTIFRSDGKHDDGLHRPVNISQSLQSPRPYTASPRTQYERDLERVPPGEPTIPRLPADIGKRHPHYPATPVPGSVVEPRDVHDYPRTPSRGGPPPPTIVERDERRPSSGIARHVPTPPMPEHGMPGPADAQLIDVLRERLNDAERELAQIVHQAHDAEGRRDDEFRSNEEARQQIFLDSEARRDAEARQRSDTLFQELEEKVASVPLIPDPPPCDADERSIIESIGTATYDAASRHAADVLEIVRMERELLEKEREANAAERERARAELAAERQRLDETRKARIHELEEELSRVRAELNNEQQLRMTEADEARSAAAERDDALRNQLTEIANLVQQNHACCEENKAAREEYRIEKQHWKTERDGQIQELLGIVARIVEEQNAAKQREEDARQANEGKPGIEHVLEDLARQNAEQRELLNALSESKHLTYNS</sequence>
<feature type="compositionally biased region" description="Basic and acidic residues" evidence="2">
    <location>
        <begin position="576"/>
        <end position="588"/>
    </location>
</feature>
<feature type="compositionally biased region" description="Basic residues" evidence="2">
    <location>
        <begin position="808"/>
        <end position="818"/>
    </location>
</feature>
<feature type="region of interest" description="Disordered" evidence="2">
    <location>
        <begin position="568"/>
        <end position="614"/>
    </location>
</feature>
<feature type="region of interest" description="Disordered" evidence="2">
    <location>
        <begin position="29"/>
        <end position="70"/>
    </location>
</feature>
<feature type="region of interest" description="Disordered" evidence="2">
    <location>
        <begin position="1322"/>
        <end position="1341"/>
    </location>
</feature>
<protein>
    <submittedName>
        <fullName evidence="3">Uncharacterized protein</fullName>
    </submittedName>
</protein>
<feature type="region of interest" description="Disordered" evidence="2">
    <location>
        <begin position="686"/>
        <end position="705"/>
    </location>
</feature>
<feature type="compositionally biased region" description="Basic and acidic residues" evidence="2">
    <location>
        <begin position="860"/>
        <end position="887"/>
    </location>
</feature>
<dbReference type="STRING" id="765257.A0A0C9YQ58"/>
<evidence type="ECO:0000313" key="4">
    <source>
        <dbReference type="Proteomes" id="UP000054018"/>
    </source>
</evidence>
<organism evidence="3 4">
    <name type="scientific">Pisolithus microcarpus 441</name>
    <dbReference type="NCBI Taxonomy" id="765257"/>
    <lineage>
        <taxon>Eukaryota</taxon>
        <taxon>Fungi</taxon>
        <taxon>Dikarya</taxon>
        <taxon>Basidiomycota</taxon>
        <taxon>Agaricomycotina</taxon>
        <taxon>Agaricomycetes</taxon>
        <taxon>Agaricomycetidae</taxon>
        <taxon>Boletales</taxon>
        <taxon>Sclerodermatineae</taxon>
        <taxon>Pisolithaceae</taxon>
        <taxon>Pisolithus</taxon>
    </lineage>
</organism>
<feature type="compositionally biased region" description="Low complexity" evidence="2">
    <location>
        <begin position="732"/>
        <end position="742"/>
    </location>
</feature>
<feature type="compositionally biased region" description="Polar residues" evidence="2">
    <location>
        <begin position="235"/>
        <end position="248"/>
    </location>
</feature>
<feature type="region of interest" description="Disordered" evidence="2">
    <location>
        <begin position="718"/>
        <end position="755"/>
    </location>
</feature>
<feature type="compositionally biased region" description="Low complexity" evidence="2">
    <location>
        <begin position="29"/>
        <end position="63"/>
    </location>
</feature>
<evidence type="ECO:0000313" key="3">
    <source>
        <dbReference type="EMBL" id="KIK27195.1"/>
    </source>
</evidence>
<name>A0A0C9YQ58_9AGAM</name>
<keyword evidence="1" id="KW-0175">Coiled coil</keyword>
<dbReference type="OrthoDB" id="10633618at2759"/>
<keyword evidence="4" id="KW-1185">Reference proteome</keyword>
<feature type="compositionally biased region" description="Basic and acidic residues" evidence="2">
    <location>
        <begin position="976"/>
        <end position="985"/>
    </location>
</feature>
<dbReference type="HOGENOM" id="CLU_256362_0_0_1"/>
<dbReference type="Proteomes" id="UP000054018">
    <property type="component" value="Unassembled WGS sequence"/>
</dbReference>
<accession>A0A0C9YQ58</accession>
<feature type="region of interest" description="Disordered" evidence="2">
    <location>
        <begin position="235"/>
        <end position="294"/>
    </location>
</feature>
<feature type="region of interest" description="Disordered" evidence="2">
    <location>
        <begin position="803"/>
        <end position="1064"/>
    </location>
</feature>
<feature type="region of interest" description="Disordered" evidence="2">
    <location>
        <begin position="383"/>
        <end position="509"/>
    </location>
</feature>
<feature type="compositionally biased region" description="Low complexity" evidence="2">
    <location>
        <begin position="401"/>
        <end position="413"/>
    </location>
</feature>
<feature type="region of interest" description="Disordered" evidence="2">
    <location>
        <begin position="332"/>
        <end position="354"/>
    </location>
</feature>
<reference evidence="4" key="2">
    <citation type="submission" date="2015-01" db="EMBL/GenBank/DDBJ databases">
        <title>Evolutionary Origins and Diversification of the Mycorrhizal Mutualists.</title>
        <authorList>
            <consortium name="DOE Joint Genome Institute"/>
            <consortium name="Mycorrhizal Genomics Consortium"/>
            <person name="Kohler A."/>
            <person name="Kuo A."/>
            <person name="Nagy L.G."/>
            <person name="Floudas D."/>
            <person name="Copeland A."/>
            <person name="Barry K.W."/>
            <person name="Cichocki N."/>
            <person name="Veneault-Fourrey C."/>
            <person name="LaButti K."/>
            <person name="Lindquist E.A."/>
            <person name="Lipzen A."/>
            <person name="Lundell T."/>
            <person name="Morin E."/>
            <person name="Murat C."/>
            <person name="Riley R."/>
            <person name="Ohm R."/>
            <person name="Sun H."/>
            <person name="Tunlid A."/>
            <person name="Henrissat B."/>
            <person name="Grigoriev I.V."/>
            <person name="Hibbett D.S."/>
            <person name="Martin F."/>
        </authorList>
    </citation>
    <scope>NUCLEOTIDE SEQUENCE [LARGE SCALE GENOMIC DNA]</scope>
    <source>
        <strain evidence="4">441</strain>
    </source>
</reference>
<feature type="coiled-coil region" evidence="1">
    <location>
        <begin position="1182"/>
        <end position="1243"/>
    </location>
</feature>
<evidence type="ECO:0000256" key="1">
    <source>
        <dbReference type="SAM" id="Coils"/>
    </source>
</evidence>
<evidence type="ECO:0000256" key="2">
    <source>
        <dbReference type="SAM" id="MobiDB-lite"/>
    </source>
</evidence>
<reference evidence="3 4" key="1">
    <citation type="submission" date="2014-04" db="EMBL/GenBank/DDBJ databases">
        <authorList>
            <consortium name="DOE Joint Genome Institute"/>
            <person name="Kuo A."/>
            <person name="Kohler A."/>
            <person name="Costa M.D."/>
            <person name="Nagy L.G."/>
            <person name="Floudas D."/>
            <person name="Copeland A."/>
            <person name="Barry K.W."/>
            <person name="Cichocki N."/>
            <person name="Veneault-Fourrey C."/>
            <person name="LaButti K."/>
            <person name="Lindquist E.A."/>
            <person name="Lipzen A."/>
            <person name="Lundell T."/>
            <person name="Morin E."/>
            <person name="Murat C."/>
            <person name="Sun H."/>
            <person name="Tunlid A."/>
            <person name="Henrissat B."/>
            <person name="Grigoriev I.V."/>
            <person name="Hibbett D.S."/>
            <person name="Martin F."/>
            <person name="Nordberg H.P."/>
            <person name="Cantor M.N."/>
            <person name="Hua S.X."/>
        </authorList>
    </citation>
    <scope>NUCLEOTIDE SEQUENCE [LARGE SCALE GENOMIC DNA]</scope>
    <source>
        <strain evidence="3 4">441</strain>
    </source>
</reference>
<dbReference type="EMBL" id="KN833697">
    <property type="protein sequence ID" value="KIK27195.1"/>
    <property type="molecule type" value="Genomic_DNA"/>
</dbReference>